<dbReference type="EMBL" id="QGNW01001868">
    <property type="protein sequence ID" value="RVW28982.1"/>
    <property type="molecule type" value="Genomic_DNA"/>
</dbReference>
<comment type="caution">
    <text evidence="1">The sequence shown here is derived from an EMBL/GenBank/DDBJ whole genome shotgun (WGS) entry which is preliminary data.</text>
</comment>
<gene>
    <name evidence="1" type="ORF">CK203_113191</name>
</gene>
<evidence type="ECO:0000313" key="1">
    <source>
        <dbReference type="EMBL" id="RVW28982.1"/>
    </source>
</evidence>
<sequence length="233" mass="26347">MPIEGETGWPREVPVVGTFADAIRKDVGVAKDAVWLQLEEIEVHSREELFRRWGMKISTFGGALLLFEFEDLVEAERAFTKGSRRVKENLLHLVKRMPEVGCLLKGGLIKKMWVRVLGLPLHLWSREVIKKIWNVCGGFIAMDEDTTRMTILQWARILVKFVGKTLPGELHVVIGSASFSFKLWWEAPPCFSRVVPRSCSSEHGLLEDRNDGAGGSRTSFDVENIVLKGSKRT</sequence>
<name>A0A438D0R4_VITVI</name>
<dbReference type="Proteomes" id="UP000288805">
    <property type="component" value="Unassembled WGS sequence"/>
</dbReference>
<proteinExistence type="predicted"/>
<protein>
    <submittedName>
        <fullName evidence="1">Uncharacterized protein</fullName>
    </submittedName>
</protein>
<dbReference type="PANTHER" id="PTHR34427:SF5">
    <property type="entry name" value="DUF4283 DOMAIN-CONTAINING PROTEIN"/>
    <property type="match status" value="1"/>
</dbReference>
<dbReference type="PANTHER" id="PTHR34427">
    <property type="entry name" value="DUF4283 DOMAIN PROTEIN"/>
    <property type="match status" value="1"/>
</dbReference>
<organism evidence="1 2">
    <name type="scientific">Vitis vinifera</name>
    <name type="common">Grape</name>
    <dbReference type="NCBI Taxonomy" id="29760"/>
    <lineage>
        <taxon>Eukaryota</taxon>
        <taxon>Viridiplantae</taxon>
        <taxon>Streptophyta</taxon>
        <taxon>Embryophyta</taxon>
        <taxon>Tracheophyta</taxon>
        <taxon>Spermatophyta</taxon>
        <taxon>Magnoliopsida</taxon>
        <taxon>eudicotyledons</taxon>
        <taxon>Gunneridae</taxon>
        <taxon>Pentapetalae</taxon>
        <taxon>rosids</taxon>
        <taxon>Vitales</taxon>
        <taxon>Vitaceae</taxon>
        <taxon>Viteae</taxon>
        <taxon>Vitis</taxon>
    </lineage>
</organism>
<reference evidence="1 2" key="1">
    <citation type="journal article" date="2018" name="PLoS Genet.">
        <title>Population sequencing reveals clonal diversity and ancestral inbreeding in the grapevine cultivar Chardonnay.</title>
        <authorList>
            <person name="Roach M.J."/>
            <person name="Johnson D.L."/>
            <person name="Bohlmann J."/>
            <person name="van Vuuren H.J."/>
            <person name="Jones S.J."/>
            <person name="Pretorius I.S."/>
            <person name="Schmidt S.A."/>
            <person name="Borneman A.R."/>
        </authorList>
    </citation>
    <scope>NUCLEOTIDE SEQUENCE [LARGE SCALE GENOMIC DNA]</scope>
    <source>
        <strain evidence="2">cv. Chardonnay</strain>
        <tissue evidence="1">Leaf</tissue>
    </source>
</reference>
<accession>A0A438D0R4</accession>
<evidence type="ECO:0000313" key="2">
    <source>
        <dbReference type="Proteomes" id="UP000288805"/>
    </source>
</evidence>
<dbReference type="AlphaFoldDB" id="A0A438D0R4"/>